<protein>
    <submittedName>
        <fullName evidence="1">Uncharacterized protein</fullName>
    </submittedName>
</protein>
<reference evidence="1" key="1">
    <citation type="submission" date="2021-01" db="EMBL/GenBank/DDBJ databases">
        <authorList>
            <consortium name="Genoscope - CEA"/>
            <person name="William W."/>
        </authorList>
    </citation>
    <scope>NUCLEOTIDE SEQUENCE</scope>
</reference>
<evidence type="ECO:0000313" key="1">
    <source>
        <dbReference type="EMBL" id="CAD8177334.1"/>
    </source>
</evidence>
<name>A0A8S1VJD2_PAROT</name>
<dbReference type="Proteomes" id="UP000683925">
    <property type="component" value="Unassembled WGS sequence"/>
</dbReference>
<organism evidence="1 2">
    <name type="scientific">Paramecium octaurelia</name>
    <dbReference type="NCBI Taxonomy" id="43137"/>
    <lineage>
        <taxon>Eukaryota</taxon>
        <taxon>Sar</taxon>
        <taxon>Alveolata</taxon>
        <taxon>Ciliophora</taxon>
        <taxon>Intramacronucleata</taxon>
        <taxon>Oligohymenophorea</taxon>
        <taxon>Peniculida</taxon>
        <taxon>Parameciidae</taxon>
        <taxon>Paramecium</taxon>
    </lineage>
</organism>
<dbReference type="EMBL" id="CAJJDP010000067">
    <property type="protein sequence ID" value="CAD8177334.1"/>
    <property type="molecule type" value="Genomic_DNA"/>
</dbReference>
<proteinExistence type="predicted"/>
<comment type="caution">
    <text evidence="1">The sequence shown here is derived from an EMBL/GenBank/DDBJ whole genome shotgun (WGS) entry which is preliminary data.</text>
</comment>
<evidence type="ECO:0000313" key="2">
    <source>
        <dbReference type="Proteomes" id="UP000683925"/>
    </source>
</evidence>
<sequence>MIMIVQSSSYNDNNSKFNNTHDLCNSYSSTSTVMSVDGCQNRNVQMVQYQKRVKVKLIQQKQLHHKNRSRMCYKYYLFCNNFEAACIKIQRINLFQGQCNSTYKDQIYLNAPAKIVLILLIYKLFIQIDQRQHQSQFMLSLFKACEISLVITICDKDKVIDHSLGRKMLQEVKCLNFNHSSVDYVIQAQDVSHFHLNMKLLAQQKLIVSHASEMDLNAFMKFVQLPSQLLHNAKDTYQFVLLIIRQVLMDAKTYKQHLQLENQMKIVRFQDLDFQLVFPSHPLLYVLKSLVQHLTVQDRLEHYQQDDLLFSLSHCFGVGVGMTVDVFIIVVQILSKLCMKLFWSIQIVFSEQWRNCFLTTSKCLHILLNLRQLQIQKKNKNCVWTGLPCRSVLCGKAPDKPILILVQKVLDTQHKRKPLQLSIKLKPKDVLYDNVQCHKTNKNLTANEDYKWIEEDAWRYPLLLIEPALLLRNRMYKQSQGNILNSLRYRLLFKTGSSIKTLRLLNIRFYYKFNNIKTDLIFQLNFWKIYRSKITMLEFNIRVSQVIHLWLNCYLNQFRSSANGMQDIVYQMRALNVYLQLGSQVSVIKNVNYIAILAQPQKIAQKVKRIKQLVQVMQLGIVVLDLEKENFFGMELVATDFLVAFLSKGLDQIRQYCMFTQFNRNCLLFKVATCAGYVTAAAQLITDAALPIKCLGMWLRLVHKPIALTLSGLNRNHAQRQDDCNNCKSVSD</sequence>
<accession>A0A8S1VJD2</accession>
<keyword evidence="2" id="KW-1185">Reference proteome</keyword>
<gene>
    <name evidence="1" type="ORF">POCTA_138.1.T0680255</name>
</gene>
<dbReference type="AlphaFoldDB" id="A0A8S1VJD2"/>